<protein>
    <submittedName>
        <fullName evidence="2">Ig-like domain repeat protein</fullName>
    </submittedName>
</protein>
<dbReference type="EMBL" id="JAUHPV010000003">
    <property type="protein sequence ID" value="MDN4472552.1"/>
    <property type="molecule type" value="Genomic_DNA"/>
</dbReference>
<dbReference type="Pfam" id="PF16640">
    <property type="entry name" value="Big_3_5"/>
    <property type="match status" value="1"/>
</dbReference>
<reference evidence="2" key="1">
    <citation type="submission" date="2023-06" db="EMBL/GenBank/DDBJ databases">
        <title>SYSU T00b26.</title>
        <authorList>
            <person name="Gao L."/>
            <person name="Fang B.-Z."/>
            <person name="Li W.-J."/>
        </authorList>
    </citation>
    <scope>NUCLEOTIDE SEQUENCE</scope>
    <source>
        <strain evidence="2">SYSU T00b26</strain>
    </source>
</reference>
<dbReference type="SUPFAM" id="SSF55486">
    <property type="entry name" value="Metalloproteases ('zincins'), catalytic domain"/>
    <property type="match status" value="1"/>
</dbReference>
<proteinExistence type="predicted"/>
<sequence length="740" mass="75761">MGSHDTARRRTAPKSPHVRGIVSARVPVLRRARPAISAALALALASAGLATASADTWDGSVSGELLEVIIETDGSPTEEHVVVADDGEVSRVQGEVLDQIDPGSTVEVTVSGADVESATVLGPASETVALSAHHAYVVAIDDPSASGDVALSSAVANTEYAADYWVREARGAITGFDVADSTTLTWSGSCSATYSQLWSTAAAEFPGVSFSGSGNHLIVYTPSACSYSYAGVATVGSMPAGGYVHISSLSPSTTVHELGHNLGLGHSNALWGDPYGAYGFAEYYGVYGPQAGSIGSLQPGALDAAYRAFLDLPGWQSQTETVTVDPELREERTLTLTETTSGTGITAITLVDDSDGSRYFLDFRSGQGVDSGAFYPLSYSKLSVQGLLADYSPGVVVTWVPGGRDVEIVGVADGSDLWTSFQVGDTYTAPDGLFSMTVTSATASTATVEVVTSPGAIPTVPSTTTVTVPPVYAGSAPQASVTVSSDEVPTGTVDIYVDGVLRRSGTLVAGEATLSLPTTLTVGDHAVRAVYSGAPGIAASESTATATVQARPTLSVAASARPSWEGRGMRVEISVSGTQGKGGVVTVSHGGRSWSGSVDVDGNALVTLPKTWTAGIRPLTVVYKGPSSVGSAQTSLVGITLQVNRPVVLDKVRGPAPSQDLSATSDGSDQAGTWQDEAIASDAAAGRSTDLYGEVEPTTAPSDLTAEGAQSFPEAVSAALCTTEAGCADARDYTMRFILR</sequence>
<dbReference type="Gene3D" id="2.60.40.10">
    <property type="entry name" value="Immunoglobulins"/>
    <property type="match status" value="1"/>
</dbReference>
<evidence type="ECO:0000313" key="3">
    <source>
        <dbReference type="Proteomes" id="UP001172738"/>
    </source>
</evidence>
<comment type="caution">
    <text evidence="2">The sequence shown here is derived from an EMBL/GenBank/DDBJ whole genome shotgun (WGS) entry which is preliminary data.</text>
</comment>
<accession>A0ABT8G0L4</accession>
<name>A0ABT8G0L4_9MICO</name>
<dbReference type="Proteomes" id="UP001172738">
    <property type="component" value="Unassembled WGS sequence"/>
</dbReference>
<dbReference type="RefSeq" id="WP_301127220.1">
    <property type="nucleotide sequence ID" value="NZ_JAUHPV010000003.1"/>
</dbReference>
<keyword evidence="3" id="KW-1185">Reference proteome</keyword>
<feature type="domain" description="Bacterial Ig-like" evidence="1">
    <location>
        <begin position="468"/>
        <end position="548"/>
    </location>
</feature>
<organism evidence="2 3">
    <name type="scientific">Demequina zhanjiangensis</name>
    <dbReference type="NCBI Taxonomy" id="3051659"/>
    <lineage>
        <taxon>Bacteria</taxon>
        <taxon>Bacillati</taxon>
        <taxon>Actinomycetota</taxon>
        <taxon>Actinomycetes</taxon>
        <taxon>Micrococcales</taxon>
        <taxon>Demequinaceae</taxon>
        <taxon>Demequina</taxon>
    </lineage>
</organism>
<evidence type="ECO:0000313" key="2">
    <source>
        <dbReference type="EMBL" id="MDN4472552.1"/>
    </source>
</evidence>
<dbReference type="InterPro" id="IPR013783">
    <property type="entry name" value="Ig-like_fold"/>
</dbReference>
<evidence type="ECO:0000259" key="1">
    <source>
        <dbReference type="Pfam" id="PF16640"/>
    </source>
</evidence>
<gene>
    <name evidence="2" type="ORF">QQX04_06050</name>
</gene>
<dbReference type="InterPro" id="IPR032109">
    <property type="entry name" value="Big_3_5"/>
</dbReference>